<proteinExistence type="predicted"/>
<keyword evidence="3" id="KW-1185">Reference proteome</keyword>
<dbReference type="OrthoDB" id="313446at2759"/>
<dbReference type="GO" id="GO:0090090">
    <property type="term" value="P:negative regulation of canonical Wnt signaling pathway"/>
    <property type="evidence" value="ECO:0007669"/>
    <property type="project" value="InterPro"/>
</dbReference>
<feature type="region of interest" description="Disordered" evidence="1">
    <location>
        <begin position="563"/>
        <end position="592"/>
    </location>
</feature>
<dbReference type="WBParaSite" id="HPBE_0001472601-mRNA-1">
    <property type="protein sequence ID" value="HPBE_0001472601-mRNA-1"/>
    <property type="gene ID" value="HPBE_0001472601"/>
</dbReference>
<dbReference type="GO" id="GO:0097730">
    <property type="term" value="C:non-motile cilium"/>
    <property type="evidence" value="ECO:0007669"/>
    <property type="project" value="InterPro"/>
</dbReference>
<dbReference type="Proteomes" id="UP000050761">
    <property type="component" value="Unassembled WGS sequence"/>
</dbReference>
<name>A0A3P7ZF80_HELPZ</name>
<dbReference type="PANTHER" id="PTHR31043:SF3">
    <property type="entry name" value="NEPHROCYSTIN-4"/>
    <property type="match status" value="1"/>
</dbReference>
<reference evidence="2 3" key="1">
    <citation type="submission" date="2018-11" db="EMBL/GenBank/DDBJ databases">
        <authorList>
            <consortium name="Pathogen Informatics"/>
        </authorList>
    </citation>
    <scope>NUCLEOTIDE SEQUENCE [LARGE SCALE GENOMIC DNA]</scope>
</reference>
<dbReference type="GO" id="GO:0035869">
    <property type="term" value="C:ciliary transition zone"/>
    <property type="evidence" value="ECO:0007669"/>
    <property type="project" value="TreeGrafter"/>
</dbReference>
<dbReference type="GO" id="GO:0036064">
    <property type="term" value="C:ciliary basal body"/>
    <property type="evidence" value="ECO:0007669"/>
    <property type="project" value="TreeGrafter"/>
</dbReference>
<reference evidence="4" key="2">
    <citation type="submission" date="2019-09" db="UniProtKB">
        <authorList>
            <consortium name="WormBaseParasite"/>
        </authorList>
    </citation>
    <scope>IDENTIFICATION</scope>
</reference>
<evidence type="ECO:0000313" key="4">
    <source>
        <dbReference type="WBParaSite" id="HPBE_0001472601-mRNA-1"/>
    </source>
</evidence>
<dbReference type="EMBL" id="UZAH01028502">
    <property type="protein sequence ID" value="VDP00587.1"/>
    <property type="molecule type" value="Genomic_DNA"/>
</dbReference>
<sequence length="643" mass="72653">MPGDGGTVHTQVLRKFTSSPPWVRFHRLSQLVVVDISCRMTSRVNDWYGNFLSRRVVPLRREVPPNASTEGYAAVVRKLRLTKDLFFHCPHLDDAVSLVIEVVETVRDPSQSITVAWGSIPISGYGETILDYTRVPAGFDLQRIKLYPGSPKVLTFSPKSHHELTASGSLECSLYSHSRLIDAVDYFPEFCIVGNRYEVPGLLLSETVGTKALRRSRTAVMDVLDTDLVTPMDRDRGLVTDAKVVPYETVAPQYTLDPIENLRLEYSDKGYFADPGFLDDSDRDIRIGYPKTIHSDPMYSTASTADLHFEDRPSEADTGRAMRCTKNHVVARPQLAEPIAMSQVSSSLDDISLSFGPHAERIEKLILDDVIERRLRVSFTNFDIYFSSMAIYPCQIGVHNGFTFLFEPLVVHLSSIDDQQRGTHSLRRKGRPLSRSSSDIRSEMNSLFVRSRVSLPKMADDERLVVVFALDYLLGTRGGDFASVSLIGGPRPNPEESLCFRNLLHLYRRDDSIFTESAPKITIQFNFNLDETNYYGSLSRATTQLGDSSRTTPAPRREVVEVHAPDEEAERSPRRHVPRRDDAQATTAEHEDQLPPILKKVSAFACKVYSLQHPSQIRYNYDQTKKLRIFMLNVPFSRLSGHF</sequence>
<dbReference type="GO" id="GO:1904491">
    <property type="term" value="P:protein localization to ciliary transition zone"/>
    <property type="evidence" value="ECO:0007669"/>
    <property type="project" value="TreeGrafter"/>
</dbReference>
<evidence type="ECO:0000256" key="1">
    <source>
        <dbReference type="SAM" id="MobiDB-lite"/>
    </source>
</evidence>
<gene>
    <name evidence="2" type="ORF">HPBE_LOCUS14727</name>
</gene>
<evidence type="ECO:0000313" key="3">
    <source>
        <dbReference type="Proteomes" id="UP000050761"/>
    </source>
</evidence>
<dbReference type="PANTHER" id="PTHR31043">
    <property type="entry name" value="NEPHROCYSTIN-4"/>
    <property type="match status" value="1"/>
</dbReference>
<accession>A0A3P7ZF80</accession>
<feature type="compositionally biased region" description="Basic and acidic residues" evidence="1">
    <location>
        <begin position="563"/>
        <end position="572"/>
    </location>
</feature>
<dbReference type="GO" id="GO:0097546">
    <property type="term" value="C:ciliary base"/>
    <property type="evidence" value="ECO:0007669"/>
    <property type="project" value="TreeGrafter"/>
</dbReference>
<organism evidence="2">
    <name type="scientific">Heligmosomoides polygyrus</name>
    <name type="common">Parasitic roundworm</name>
    <dbReference type="NCBI Taxonomy" id="6339"/>
    <lineage>
        <taxon>Eukaryota</taxon>
        <taxon>Metazoa</taxon>
        <taxon>Ecdysozoa</taxon>
        <taxon>Nematoda</taxon>
        <taxon>Chromadorea</taxon>
        <taxon>Rhabditida</taxon>
        <taxon>Rhabditina</taxon>
        <taxon>Rhabditomorpha</taxon>
        <taxon>Strongyloidea</taxon>
        <taxon>Heligmosomidae</taxon>
        <taxon>Heligmosomoides</taxon>
    </lineage>
</organism>
<feature type="compositionally biased region" description="Basic and acidic residues" evidence="1">
    <location>
        <begin position="579"/>
        <end position="592"/>
    </location>
</feature>
<dbReference type="AlphaFoldDB" id="A0A3P7ZF80"/>
<evidence type="ECO:0000313" key="2">
    <source>
        <dbReference type="EMBL" id="VDP00587.1"/>
    </source>
</evidence>
<dbReference type="InterPro" id="IPR029775">
    <property type="entry name" value="NPHP4"/>
</dbReference>
<protein>
    <submittedName>
        <fullName evidence="4">C2 tensin-type domain-containing protein</fullName>
    </submittedName>
</protein>